<keyword evidence="3" id="KW-1185">Reference proteome</keyword>
<sequence>MKFSLIQTSELDPEVLRQWMALRHGNVMYDSPYYHPAFTTIAGNARADARVLLCEENNHLMGVWPFHAETAFRAVSIGGFLSDYQGPVRLPSQHWKMTDVLKTMQCRHFGFNHMPSEFADFKHHAWIESQSHTLDLTGGYETYVQRLSEKRDASLMKKVATNERKLAKKYGELRFEMQSSDLADYQALLKGKSQQFERTVGAAHDIFRLDWVCQMLEEIRLANEPGFAGMLSTLHAGDTLIAAHFGMRSEKVLHYWFPWYDTTYAEFSPGLVILAQCAKHAALLGLTSIDLGRGDQAYKLRFATGANALCEGAISSPALLATAQAGLYHSKQFLKQSSLGQQLRKLRQTKA</sequence>
<gene>
    <name evidence="2" type="ORF">H8L32_21860</name>
</gene>
<name>A0ABR6ZW78_9BURK</name>
<dbReference type="Proteomes" id="UP000650424">
    <property type="component" value="Unassembled WGS sequence"/>
</dbReference>
<dbReference type="EMBL" id="JACOGF010000013">
    <property type="protein sequence ID" value="MBC3920126.1"/>
    <property type="molecule type" value="Genomic_DNA"/>
</dbReference>
<accession>A0ABR6ZW78</accession>
<evidence type="ECO:0000313" key="2">
    <source>
        <dbReference type="EMBL" id="MBC3920126.1"/>
    </source>
</evidence>
<dbReference type="Pfam" id="PF13480">
    <property type="entry name" value="Acetyltransf_6"/>
    <property type="match status" value="1"/>
</dbReference>
<reference evidence="2 3" key="1">
    <citation type="submission" date="2020-08" db="EMBL/GenBank/DDBJ databases">
        <title>Novel species isolated from subtropical streams in China.</title>
        <authorList>
            <person name="Lu H."/>
        </authorList>
    </citation>
    <scope>NUCLEOTIDE SEQUENCE [LARGE SCALE GENOMIC DNA]</scope>
    <source>
        <strain evidence="2 3">CY18W</strain>
    </source>
</reference>
<dbReference type="RefSeq" id="WP_186949388.1">
    <property type="nucleotide sequence ID" value="NZ_JACOGF010000013.1"/>
</dbReference>
<dbReference type="InterPro" id="IPR038740">
    <property type="entry name" value="BioF2-like_GNAT_dom"/>
</dbReference>
<evidence type="ECO:0000313" key="3">
    <source>
        <dbReference type="Proteomes" id="UP000650424"/>
    </source>
</evidence>
<protein>
    <submittedName>
        <fullName evidence="2">GNAT family N-acetyltransferase</fullName>
    </submittedName>
</protein>
<comment type="caution">
    <text evidence="2">The sequence shown here is derived from an EMBL/GenBank/DDBJ whole genome shotgun (WGS) entry which is preliminary data.</text>
</comment>
<evidence type="ECO:0000259" key="1">
    <source>
        <dbReference type="Pfam" id="PF13480"/>
    </source>
</evidence>
<feature type="domain" description="BioF2-like acetyltransferase" evidence="1">
    <location>
        <begin position="156"/>
        <end position="299"/>
    </location>
</feature>
<organism evidence="2 3">
    <name type="scientific">Undibacterium hunanense</name>
    <dbReference type="NCBI Taxonomy" id="2762292"/>
    <lineage>
        <taxon>Bacteria</taxon>
        <taxon>Pseudomonadati</taxon>
        <taxon>Pseudomonadota</taxon>
        <taxon>Betaproteobacteria</taxon>
        <taxon>Burkholderiales</taxon>
        <taxon>Oxalobacteraceae</taxon>
        <taxon>Undibacterium</taxon>
    </lineage>
</organism>
<dbReference type="Gene3D" id="3.40.630.30">
    <property type="match status" value="1"/>
</dbReference>
<dbReference type="InterPro" id="IPR016181">
    <property type="entry name" value="Acyl_CoA_acyltransferase"/>
</dbReference>
<proteinExistence type="predicted"/>
<dbReference type="SUPFAM" id="SSF55729">
    <property type="entry name" value="Acyl-CoA N-acyltransferases (Nat)"/>
    <property type="match status" value="1"/>
</dbReference>